<reference evidence="1 2" key="1">
    <citation type="submission" date="2017-03" db="EMBL/GenBank/DDBJ databases">
        <authorList>
            <person name="Afonso C.L."/>
            <person name="Miller P.J."/>
            <person name="Scott M.A."/>
            <person name="Spackman E."/>
            <person name="Goraichik I."/>
            <person name="Dimitrov K.M."/>
            <person name="Suarez D.L."/>
            <person name="Swayne D.E."/>
        </authorList>
    </citation>
    <scope>NUCLEOTIDE SEQUENCE [LARGE SCALE GENOMIC DNA]</scope>
    <source>
        <strain evidence="1 2">CECT 8620</strain>
    </source>
</reference>
<dbReference type="Proteomes" id="UP000193862">
    <property type="component" value="Unassembled WGS sequence"/>
</dbReference>
<proteinExistence type="predicted"/>
<evidence type="ECO:0000313" key="1">
    <source>
        <dbReference type="EMBL" id="SLN36174.1"/>
    </source>
</evidence>
<dbReference type="AlphaFoldDB" id="A0A1Y5SAU1"/>
<dbReference type="EMBL" id="FWFS01000004">
    <property type="protein sequence ID" value="SLN36174.1"/>
    <property type="molecule type" value="Genomic_DNA"/>
</dbReference>
<sequence length="171" mass="19395">MQLVSNFNGHWQALTKQWEEECQNYGENFEDYAAASMPILEELASSEPTNRAAGVYAATDGNGKYIAACHANCSHLPGYDGKVLRIRHITFSPDFDFGDSHVLRSYEDALVSVFVGTISLSFNEMKARHIKFHLRSFAEIQFAHRFTEEAEKDGNFKEVKMKGAWIYLSKT</sequence>
<keyword evidence="2" id="KW-1185">Reference proteome</keyword>
<name>A0A1Y5SAU1_9RHOB</name>
<dbReference type="RefSeq" id="WP_085836014.1">
    <property type="nucleotide sequence ID" value="NZ_FWFS01000004.1"/>
</dbReference>
<gene>
    <name evidence="1" type="ORF">AQS8620_01286</name>
</gene>
<organism evidence="1 2">
    <name type="scientific">Aquimixticola soesokkakensis</name>
    <dbReference type="NCBI Taxonomy" id="1519096"/>
    <lineage>
        <taxon>Bacteria</taxon>
        <taxon>Pseudomonadati</taxon>
        <taxon>Pseudomonadota</taxon>
        <taxon>Alphaproteobacteria</taxon>
        <taxon>Rhodobacterales</taxon>
        <taxon>Paracoccaceae</taxon>
        <taxon>Aquimixticola</taxon>
    </lineage>
</organism>
<dbReference type="OrthoDB" id="7596070at2"/>
<protein>
    <submittedName>
        <fullName evidence="1">Uncharacterized protein</fullName>
    </submittedName>
</protein>
<accession>A0A1Y5SAU1</accession>
<evidence type="ECO:0000313" key="2">
    <source>
        <dbReference type="Proteomes" id="UP000193862"/>
    </source>
</evidence>